<evidence type="ECO:0000256" key="3">
    <source>
        <dbReference type="ARBA" id="ARBA00022558"/>
    </source>
</evidence>
<comment type="subcellular location">
    <subcellularLocation>
        <location evidence="1">Fimbrium</location>
    </subcellularLocation>
</comment>
<dbReference type="GO" id="GO:0009289">
    <property type="term" value="C:pilus"/>
    <property type="evidence" value="ECO:0007669"/>
    <property type="project" value="UniProtKB-SubCell"/>
</dbReference>
<dbReference type="AlphaFoldDB" id="A0AAJ2V8J7"/>
<dbReference type="Pfam" id="PF05567">
    <property type="entry name" value="T4P_PilY1"/>
    <property type="match status" value="1"/>
</dbReference>
<dbReference type="Gene3D" id="2.130.10.10">
    <property type="entry name" value="YVTN repeat-like/Quinoprotein amine dehydrogenase"/>
    <property type="match status" value="1"/>
</dbReference>
<name>A0AAJ2V8J7_DELAC</name>
<evidence type="ECO:0000256" key="6">
    <source>
        <dbReference type="ARBA" id="ARBA00023263"/>
    </source>
</evidence>
<evidence type="ECO:0000256" key="1">
    <source>
        <dbReference type="ARBA" id="ARBA00004561"/>
    </source>
</evidence>
<dbReference type="EMBL" id="JAWWMZ010000003">
    <property type="protein sequence ID" value="MDX4953880.1"/>
    <property type="molecule type" value="Genomic_DNA"/>
</dbReference>
<gene>
    <name evidence="10" type="ORF">SGN30_10685</name>
</gene>
<dbReference type="SUPFAM" id="SSF53300">
    <property type="entry name" value="vWA-like"/>
    <property type="match status" value="1"/>
</dbReference>
<dbReference type="InterPro" id="IPR008707">
    <property type="entry name" value="B-propeller_PilY1"/>
</dbReference>
<evidence type="ECO:0000259" key="9">
    <source>
        <dbReference type="PROSITE" id="PS50234"/>
    </source>
</evidence>
<comment type="caution">
    <text evidence="10">The sequence shown here is derived from an EMBL/GenBank/DDBJ whole genome shotgun (WGS) entry which is preliminary data.</text>
</comment>
<dbReference type="SUPFAM" id="SSF50998">
    <property type="entry name" value="Quinoprotein alcohol dehydrogenase-like"/>
    <property type="match status" value="1"/>
</dbReference>
<keyword evidence="8" id="KW-0732">Signal</keyword>
<dbReference type="Proteomes" id="UP001287445">
    <property type="component" value="Unassembled WGS sequence"/>
</dbReference>
<feature type="chain" id="PRO_5042567444" evidence="8">
    <location>
        <begin position="33"/>
        <end position="1111"/>
    </location>
</feature>
<evidence type="ECO:0000313" key="10">
    <source>
        <dbReference type="EMBL" id="MDX4953880.1"/>
    </source>
</evidence>
<dbReference type="InterPro" id="IPR002035">
    <property type="entry name" value="VWF_A"/>
</dbReference>
<dbReference type="GO" id="GO:0046872">
    <property type="term" value="F:metal ion binding"/>
    <property type="evidence" value="ECO:0007669"/>
    <property type="project" value="UniProtKB-KW"/>
</dbReference>
<keyword evidence="3" id="KW-1029">Fimbrium biogenesis</keyword>
<dbReference type="InterPro" id="IPR036465">
    <property type="entry name" value="vWFA_dom_sf"/>
</dbReference>
<feature type="signal peptide" evidence="8">
    <location>
        <begin position="1"/>
        <end position="32"/>
    </location>
</feature>
<proteinExistence type="inferred from homology"/>
<dbReference type="PROSITE" id="PS50234">
    <property type="entry name" value="VWFA"/>
    <property type="match status" value="1"/>
</dbReference>
<evidence type="ECO:0000256" key="7">
    <source>
        <dbReference type="SAM" id="MobiDB-lite"/>
    </source>
</evidence>
<protein>
    <submittedName>
        <fullName evidence="10">PilC/PilY family type IV pilus protein</fullName>
    </submittedName>
</protein>
<sequence>MRKLPLQKPAQHPLLPAAVAMLLLACMAGPRAQQPARPVPLNISQVPLMATQNATPNVLLIMDNSNSMDEAPNGWAVGSASANSKSEIARTAARTIIERHQGRMNLGLMAYQQNDHVDITSLGNSLYDVSYNPRHWNRDWEGPRASPDNKRFRLPNPNDPGRFIHFNVALPMYGLGNTAAHCFSATANAAATPANPDGFRTTETPDGPWDRYACFRSKIGTDNTVIAGYGDFWFEGPFEATDSDFAQGIFDFGRQIFLTPIGLAWFSNGWRNNDGSRRFPGRGFLHQPIRPLDGAHRAALDRKLATSQFEVNGPTNPALPLQNAGSTPLEGTLLTAFDYFQGEGGSWRDAAEGYVPACYPLPQSCGRNFLVLLTDGLPSTRPDGTIIQDMAAGLRQTAEAARRLRQEANVETFVIGFALPFGTNPEQLNEVAAAGGTERAFAANDPATLDTALQAIFADIAARSSSVAAVAANSTNVSSSTRIYQARFDPRDWSGTLSAHSITGTAVAEQAQWEARIPATRRILSYRPDTRQGVAFAWDELNPEQQRQIGAPDVLAYLRGSQAQEAPRGPLRRRTSLLGDIVNSAPVYVGAPEMPYTEASYREFRKARADRRKMVYVGANDGMLHAFDADTGQELFAYVPSTVIPHLRQLSDPNYRHRFYVDGSPMVSDAFIGGRWRTILVGGLSAGGQGVYALDITDPDAITEAAAKDVVLWEFGDRDRRAPGSNRPAGFDMDMGFSFAQPSIARTRAGWMALFGNGYNNVEADGAASTSGNAVLYAVNLETGALHRKWDTRRGVQDSTRRWPNGLSTPAAVDLDDDGLVDRVYAGDLQGNMWRFDLMAASGDGDGIVPSVNGTPAPMTTPWGGSFHGQPITTRPEAKISHGTLQSHVQLLYGTGKSFEVGDHDAAAPASASQYFFSLLDEGTGGSSASHSVLKVTSVDAGAANGDGRTTQMSLRLISDGRPGNRNWIMPLADAGERLITHPMLRRDRIIFTTAVPSTQMCTAGGHSWLMELSLDGQGAEKYADGLFDINGDGTVDGSDRYGDNDRATGGARLEGISSQPAILNNGKQETKVMNSTAGLQSLAESKGPLSNRRISWREDTPADIHPLGLD</sequence>
<accession>A0AAJ2V8J7</accession>
<dbReference type="RefSeq" id="WP_319073470.1">
    <property type="nucleotide sequence ID" value="NZ_JAWWMZ010000003.1"/>
</dbReference>
<evidence type="ECO:0000256" key="2">
    <source>
        <dbReference type="ARBA" id="ARBA00008387"/>
    </source>
</evidence>
<keyword evidence="4" id="KW-0479">Metal-binding</keyword>
<comment type="similarity">
    <text evidence="2">Belongs to the PilY1 family.</text>
</comment>
<dbReference type="InterPro" id="IPR015943">
    <property type="entry name" value="WD40/YVTN_repeat-like_dom_sf"/>
</dbReference>
<organism evidence="10 11">
    <name type="scientific">Delftia acidovorans</name>
    <name type="common">Pseudomonas acidovorans</name>
    <name type="synonym">Comamonas acidovorans</name>
    <dbReference type="NCBI Taxonomy" id="80866"/>
    <lineage>
        <taxon>Bacteria</taxon>
        <taxon>Pseudomonadati</taxon>
        <taxon>Pseudomonadota</taxon>
        <taxon>Betaproteobacteria</taxon>
        <taxon>Burkholderiales</taxon>
        <taxon>Comamonadaceae</taxon>
        <taxon>Delftia</taxon>
    </lineage>
</organism>
<evidence type="ECO:0000256" key="4">
    <source>
        <dbReference type="ARBA" id="ARBA00022723"/>
    </source>
</evidence>
<evidence type="ECO:0000313" key="11">
    <source>
        <dbReference type="Proteomes" id="UP001287445"/>
    </source>
</evidence>
<dbReference type="Gene3D" id="3.40.50.410">
    <property type="entry name" value="von Willebrand factor, type A domain"/>
    <property type="match status" value="1"/>
</dbReference>
<feature type="region of interest" description="Disordered" evidence="7">
    <location>
        <begin position="1083"/>
        <end position="1111"/>
    </location>
</feature>
<evidence type="ECO:0000256" key="5">
    <source>
        <dbReference type="ARBA" id="ARBA00022837"/>
    </source>
</evidence>
<dbReference type="PROSITE" id="PS51257">
    <property type="entry name" value="PROKAR_LIPOPROTEIN"/>
    <property type="match status" value="1"/>
</dbReference>
<feature type="domain" description="VWFA" evidence="9">
    <location>
        <begin position="319"/>
        <end position="456"/>
    </location>
</feature>
<keyword evidence="6" id="KW-0281">Fimbrium</keyword>
<evidence type="ECO:0000256" key="8">
    <source>
        <dbReference type="SAM" id="SignalP"/>
    </source>
</evidence>
<reference evidence="10" key="1">
    <citation type="submission" date="2023-11" db="EMBL/GenBank/DDBJ databases">
        <title>Identification and selenium tolerance of Delftia acidovorans R3-25.</title>
        <authorList>
            <person name="Zhang S."/>
            <person name="Liu Y."/>
            <person name="Guo Y."/>
        </authorList>
    </citation>
    <scope>NUCLEOTIDE SEQUENCE</scope>
    <source>
        <strain evidence="10">R3-25</strain>
    </source>
</reference>
<dbReference type="InterPro" id="IPR011047">
    <property type="entry name" value="Quinoprotein_ADH-like_sf"/>
</dbReference>
<keyword evidence="5" id="KW-0106">Calcium</keyword>